<feature type="disulfide bond" evidence="12">
    <location>
        <begin position="69"/>
        <end position="146"/>
    </location>
</feature>
<dbReference type="InterPro" id="IPR043580">
    <property type="entry name" value="CUTINASE_1"/>
</dbReference>
<evidence type="ECO:0000256" key="1">
    <source>
        <dbReference type="ARBA" id="ARBA00004613"/>
    </source>
</evidence>
<evidence type="ECO:0000256" key="8">
    <source>
        <dbReference type="ARBA" id="ARBA00023026"/>
    </source>
</evidence>
<dbReference type="SUPFAM" id="SSF53474">
    <property type="entry name" value="alpha/beta-Hydrolases"/>
    <property type="match status" value="1"/>
</dbReference>
<dbReference type="InterPro" id="IPR011150">
    <property type="entry name" value="Cutinase_monf"/>
</dbReference>
<feature type="active site" description="Proton donor/acceptor" evidence="11">
    <location>
        <position position="226"/>
    </location>
</feature>
<evidence type="ECO:0000256" key="3">
    <source>
        <dbReference type="ARBA" id="ARBA00013095"/>
    </source>
</evidence>
<dbReference type="OrthoDB" id="3225429at2759"/>
<comment type="similarity">
    <text evidence="2 13">Belongs to the cutinase family.</text>
</comment>
<feature type="active site" description="Nucleophile" evidence="11">
    <location>
        <position position="157"/>
    </location>
</feature>
<evidence type="ECO:0000256" key="5">
    <source>
        <dbReference type="ARBA" id="ARBA00022525"/>
    </source>
</evidence>
<dbReference type="AlphaFoldDB" id="A0A9P8RJV3"/>
<evidence type="ECO:0000256" key="10">
    <source>
        <dbReference type="ARBA" id="ARBA00034045"/>
    </source>
</evidence>
<keyword evidence="15" id="KW-1185">Reference proteome</keyword>
<keyword evidence="6 13" id="KW-0732">Signal</keyword>
<keyword evidence="5 13" id="KW-0964">Secreted</keyword>
<dbReference type="PRINTS" id="PR00129">
    <property type="entry name" value="CUTINASE"/>
</dbReference>
<dbReference type="InterPro" id="IPR029058">
    <property type="entry name" value="AB_hydrolase_fold"/>
</dbReference>
<keyword evidence="8" id="KW-0843">Virulence</keyword>
<dbReference type="GO" id="GO:0005576">
    <property type="term" value="C:extracellular region"/>
    <property type="evidence" value="ECO:0007669"/>
    <property type="project" value="UniProtKB-SubCell"/>
</dbReference>
<organism evidence="14 15">
    <name type="scientific">Truncatella angustata</name>
    <dbReference type="NCBI Taxonomy" id="152316"/>
    <lineage>
        <taxon>Eukaryota</taxon>
        <taxon>Fungi</taxon>
        <taxon>Dikarya</taxon>
        <taxon>Ascomycota</taxon>
        <taxon>Pezizomycotina</taxon>
        <taxon>Sordariomycetes</taxon>
        <taxon>Xylariomycetidae</taxon>
        <taxon>Amphisphaeriales</taxon>
        <taxon>Sporocadaceae</taxon>
        <taxon>Truncatella</taxon>
    </lineage>
</organism>
<evidence type="ECO:0000256" key="11">
    <source>
        <dbReference type="PIRSR" id="PIRSR611150-1"/>
    </source>
</evidence>
<gene>
    <name evidence="14" type="ORF">BKA67DRAFT_385933</name>
</gene>
<comment type="function">
    <text evidence="13">Catalyzes the hydrolysis of complex carboxylic polyesters found in the cell wall of plants. Degrades cutin, a macromolecule that forms the structure of the plant cuticle.</text>
</comment>
<feature type="disulfide bond" evidence="12">
    <location>
        <begin position="209"/>
        <end position="216"/>
    </location>
</feature>
<evidence type="ECO:0000256" key="12">
    <source>
        <dbReference type="PIRSR" id="PIRSR611150-2"/>
    </source>
</evidence>
<keyword evidence="9 12" id="KW-1015">Disulfide bond</keyword>
<dbReference type="PROSITE" id="PS00931">
    <property type="entry name" value="CUTINASE_2"/>
    <property type="match status" value="1"/>
</dbReference>
<keyword evidence="7 13" id="KW-0378">Hydrolase</keyword>
<comment type="catalytic activity">
    <reaction evidence="10 13">
        <text>cutin + H2O = cutin monomers.</text>
        <dbReference type="EC" id="3.1.1.74"/>
    </reaction>
</comment>
<evidence type="ECO:0000256" key="9">
    <source>
        <dbReference type="ARBA" id="ARBA00023157"/>
    </source>
</evidence>
<keyword evidence="4 13" id="KW-0719">Serine esterase</keyword>
<dbReference type="PANTHER" id="PTHR48250:SF3">
    <property type="entry name" value="CUTINASE 1-RELATED"/>
    <property type="match status" value="1"/>
</dbReference>
<dbReference type="EC" id="3.1.1.74" evidence="3 13"/>
<dbReference type="GO" id="GO:0050525">
    <property type="term" value="F:cutinase activity"/>
    <property type="evidence" value="ECO:0007669"/>
    <property type="project" value="UniProtKB-UniRule"/>
</dbReference>
<evidence type="ECO:0000256" key="13">
    <source>
        <dbReference type="RuleBase" id="RU361263"/>
    </source>
</evidence>
<name>A0A9P8RJV3_9PEZI</name>
<proteinExistence type="inferred from homology"/>
<dbReference type="PROSITE" id="PS00155">
    <property type="entry name" value="CUTINASE_1"/>
    <property type="match status" value="1"/>
</dbReference>
<feature type="active site" evidence="11">
    <location>
        <position position="213"/>
    </location>
</feature>
<comment type="caution">
    <text evidence="14">The sequence shown here is derived from an EMBL/GenBank/DDBJ whole genome shotgun (WGS) entry which is preliminary data.</text>
</comment>
<comment type="subcellular location">
    <subcellularLocation>
        <location evidence="1 13">Secreted</location>
    </subcellularLocation>
</comment>
<dbReference type="PANTHER" id="PTHR48250">
    <property type="entry name" value="CUTINASE 2-RELATED"/>
    <property type="match status" value="1"/>
</dbReference>
<dbReference type="SMART" id="SM01110">
    <property type="entry name" value="Cutinase"/>
    <property type="match status" value="1"/>
</dbReference>
<evidence type="ECO:0000256" key="2">
    <source>
        <dbReference type="ARBA" id="ARBA00007534"/>
    </source>
</evidence>
<evidence type="ECO:0000256" key="6">
    <source>
        <dbReference type="ARBA" id="ARBA00022729"/>
    </source>
</evidence>
<dbReference type="GO" id="GO:0016052">
    <property type="term" value="P:carbohydrate catabolic process"/>
    <property type="evidence" value="ECO:0007669"/>
    <property type="project" value="TreeGrafter"/>
</dbReference>
<sequence length="245" mass="25622">MKFFSVILPGLLATYVSAVPVVYTGSIYDVPEGVSIEELVARGETNLVLREADNADAEFTANDFLDSGCKDVVLVYARGSTQDGNLGDQPGPQLAASLQDALGADRVAVQGIDYPAGLVQNLIPGGTDPDSAEDGAALITNISATCPESRIVVSGYSQGAALIHRAMEQIEDSSVLSQIAAAVTFGDTQKDQDDDQVPNVDPATTLILCNDGDKVCDGTLIVTRAHLDYTGKVQQASSFVTGLIQ</sequence>
<dbReference type="EMBL" id="JAGPXC010000008">
    <property type="protein sequence ID" value="KAH6647396.1"/>
    <property type="molecule type" value="Genomic_DNA"/>
</dbReference>
<evidence type="ECO:0000313" key="14">
    <source>
        <dbReference type="EMBL" id="KAH6647396.1"/>
    </source>
</evidence>
<reference evidence="14" key="1">
    <citation type="journal article" date="2021" name="Nat. Commun.">
        <title>Genetic determinants of endophytism in the Arabidopsis root mycobiome.</title>
        <authorList>
            <person name="Mesny F."/>
            <person name="Miyauchi S."/>
            <person name="Thiergart T."/>
            <person name="Pickel B."/>
            <person name="Atanasova L."/>
            <person name="Karlsson M."/>
            <person name="Huettel B."/>
            <person name="Barry K.W."/>
            <person name="Haridas S."/>
            <person name="Chen C."/>
            <person name="Bauer D."/>
            <person name="Andreopoulos W."/>
            <person name="Pangilinan J."/>
            <person name="LaButti K."/>
            <person name="Riley R."/>
            <person name="Lipzen A."/>
            <person name="Clum A."/>
            <person name="Drula E."/>
            <person name="Henrissat B."/>
            <person name="Kohler A."/>
            <person name="Grigoriev I.V."/>
            <person name="Martin F.M."/>
            <person name="Hacquard S."/>
        </authorList>
    </citation>
    <scope>NUCLEOTIDE SEQUENCE</scope>
    <source>
        <strain evidence="14">MPI-SDFR-AT-0073</strain>
    </source>
</reference>
<dbReference type="InterPro" id="IPR043579">
    <property type="entry name" value="CUTINASE_2"/>
</dbReference>
<dbReference type="Proteomes" id="UP000758603">
    <property type="component" value="Unassembled WGS sequence"/>
</dbReference>
<dbReference type="InterPro" id="IPR000675">
    <property type="entry name" value="Cutinase/axe"/>
</dbReference>
<protein>
    <recommendedName>
        <fullName evidence="3 13">Cutinase</fullName>
        <ecNumber evidence="3 13">3.1.1.74</ecNumber>
    </recommendedName>
</protein>
<evidence type="ECO:0000256" key="7">
    <source>
        <dbReference type="ARBA" id="ARBA00022801"/>
    </source>
</evidence>
<accession>A0A9P8RJV3</accession>
<feature type="signal peptide" evidence="13">
    <location>
        <begin position="1"/>
        <end position="18"/>
    </location>
</feature>
<dbReference type="Gene3D" id="3.40.50.1820">
    <property type="entry name" value="alpha/beta hydrolase"/>
    <property type="match status" value="1"/>
</dbReference>
<dbReference type="Pfam" id="PF01083">
    <property type="entry name" value="Cutinase"/>
    <property type="match status" value="1"/>
</dbReference>
<dbReference type="GeneID" id="70125474"/>
<evidence type="ECO:0000313" key="15">
    <source>
        <dbReference type="Proteomes" id="UP000758603"/>
    </source>
</evidence>
<dbReference type="RefSeq" id="XP_045953908.1">
    <property type="nucleotide sequence ID" value="XM_046096582.1"/>
</dbReference>
<evidence type="ECO:0000256" key="4">
    <source>
        <dbReference type="ARBA" id="ARBA00022487"/>
    </source>
</evidence>
<feature type="chain" id="PRO_5040532437" description="Cutinase" evidence="13">
    <location>
        <begin position="19"/>
        <end position="245"/>
    </location>
</feature>